<dbReference type="PANTHER" id="PTHR24369">
    <property type="entry name" value="ANTIGEN BSP, PUTATIVE-RELATED"/>
    <property type="match status" value="1"/>
</dbReference>
<keyword evidence="1" id="KW-0433">Leucine-rich repeat</keyword>
<keyword evidence="2" id="KW-0677">Repeat</keyword>
<keyword evidence="3" id="KW-1133">Transmembrane helix</keyword>
<dbReference type="SUPFAM" id="SSF52058">
    <property type="entry name" value="L domain-like"/>
    <property type="match status" value="1"/>
</dbReference>
<organism evidence="4 5">
    <name type="scientific">Petrolisthes cinctipes</name>
    <name type="common">Flat porcelain crab</name>
    <dbReference type="NCBI Taxonomy" id="88211"/>
    <lineage>
        <taxon>Eukaryota</taxon>
        <taxon>Metazoa</taxon>
        <taxon>Ecdysozoa</taxon>
        <taxon>Arthropoda</taxon>
        <taxon>Crustacea</taxon>
        <taxon>Multicrustacea</taxon>
        <taxon>Malacostraca</taxon>
        <taxon>Eumalacostraca</taxon>
        <taxon>Eucarida</taxon>
        <taxon>Decapoda</taxon>
        <taxon>Pleocyemata</taxon>
        <taxon>Anomura</taxon>
        <taxon>Galatheoidea</taxon>
        <taxon>Porcellanidae</taxon>
        <taxon>Petrolisthes</taxon>
    </lineage>
</organism>
<feature type="transmembrane region" description="Helical" evidence="3">
    <location>
        <begin position="342"/>
        <end position="369"/>
    </location>
</feature>
<evidence type="ECO:0000256" key="1">
    <source>
        <dbReference type="ARBA" id="ARBA00022614"/>
    </source>
</evidence>
<comment type="caution">
    <text evidence="4">The sequence shown here is derived from an EMBL/GenBank/DDBJ whole genome shotgun (WGS) entry which is preliminary data.</text>
</comment>
<dbReference type="Proteomes" id="UP001286313">
    <property type="component" value="Unassembled WGS sequence"/>
</dbReference>
<accession>A0AAE1L218</accession>
<keyword evidence="3" id="KW-0812">Transmembrane</keyword>
<evidence type="ECO:0000313" key="4">
    <source>
        <dbReference type="EMBL" id="KAK3892733.1"/>
    </source>
</evidence>
<keyword evidence="3" id="KW-0472">Membrane</keyword>
<dbReference type="EMBL" id="JAWQEG010000248">
    <property type="protein sequence ID" value="KAK3892733.1"/>
    <property type="molecule type" value="Genomic_DNA"/>
</dbReference>
<evidence type="ECO:0000313" key="5">
    <source>
        <dbReference type="Proteomes" id="UP001286313"/>
    </source>
</evidence>
<evidence type="ECO:0000256" key="3">
    <source>
        <dbReference type="SAM" id="Phobius"/>
    </source>
</evidence>
<gene>
    <name evidence="4" type="ORF">Pcinc_003423</name>
</gene>
<dbReference type="InterPro" id="IPR032675">
    <property type="entry name" value="LRR_dom_sf"/>
</dbReference>
<keyword evidence="5" id="KW-1185">Reference proteome</keyword>
<evidence type="ECO:0000256" key="2">
    <source>
        <dbReference type="ARBA" id="ARBA00022737"/>
    </source>
</evidence>
<dbReference type="InterPro" id="IPR050541">
    <property type="entry name" value="LRR_TM_domain-containing"/>
</dbReference>
<reference evidence="4" key="1">
    <citation type="submission" date="2023-10" db="EMBL/GenBank/DDBJ databases">
        <title>Genome assemblies of two species of porcelain crab, Petrolisthes cinctipes and Petrolisthes manimaculis (Anomura: Porcellanidae).</title>
        <authorList>
            <person name="Angst P."/>
        </authorList>
    </citation>
    <scope>NUCLEOTIDE SEQUENCE</scope>
    <source>
        <strain evidence="4">PB745_01</strain>
        <tissue evidence="4">Gill</tissue>
    </source>
</reference>
<sequence>MLGCYASPVTSIHPSIHPSVISALWQGTYYDLTGVNGPEEVVLGPDDVDSEIHSDISVRGSNPCHVRSLIIMANVTMDKSLVENCSLSKITFKGYLSCQRIMTWKRELGANIAMDYHSVICFDIIYILDYVPTNMKFPELLGHPRYDDILCPKICKKCLWHLDEHDIIWVTIDCDDSGLTDWNLPTLPRFNARLTLNNNQITSMEKVIDHLQHLNNLKSVQLNKNHITSISAIPPGSLKMLLSIGLRYNNITQLDPMVMESLFRRRGLELDLHGNSLQCGCNLYHVNRLYLTYCSDSGQYPCINRYMHSRCISESGNKKISTYEMNNLEGCEKEQMPIVINYWLLVAVILGFLNIIAVGLIMDILLILFDYKGTKNIKRPKMDYIVGWISPSFKSLCGKEKNENEKGKLENVISYLRDTSAMRTTRQRGSTKRLSRYPGFYD</sequence>
<protein>
    <submittedName>
        <fullName evidence="4">Uncharacterized protein</fullName>
    </submittedName>
</protein>
<dbReference type="AlphaFoldDB" id="A0AAE1L218"/>
<proteinExistence type="predicted"/>
<dbReference type="Gene3D" id="3.80.10.10">
    <property type="entry name" value="Ribonuclease Inhibitor"/>
    <property type="match status" value="1"/>
</dbReference>
<name>A0AAE1L218_PETCI</name>
<dbReference type="GO" id="GO:0005886">
    <property type="term" value="C:plasma membrane"/>
    <property type="evidence" value="ECO:0007669"/>
    <property type="project" value="TreeGrafter"/>
</dbReference>
<dbReference type="PANTHER" id="PTHR24369:SF211">
    <property type="entry name" value="LEUCINE-RICH REPEAT-CONTAINING PROTEIN 15-LIKE"/>
    <property type="match status" value="1"/>
</dbReference>